<accession>A0A6J5L6T7</accession>
<dbReference type="EMBL" id="LR796226">
    <property type="protein sequence ID" value="CAB4129006.1"/>
    <property type="molecule type" value="Genomic_DNA"/>
</dbReference>
<sequence length="50" mass="5672">MTTRYILKGANALVAENYAADRSWLPDEWFYVGGSHDDELVIIDLEKNNG</sequence>
<reference evidence="1" key="1">
    <citation type="submission" date="2020-04" db="EMBL/GenBank/DDBJ databases">
        <authorList>
            <person name="Chiriac C."/>
            <person name="Salcher M."/>
            <person name="Ghai R."/>
            <person name="Kavagutti S V."/>
        </authorList>
    </citation>
    <scope>NUCLEOTIDE SEQUENCE</scope>
</reference>
<gene>
    <name evidence="1" type="ORF">UFOVP111_129</name>
</gene>
<proteinExistence type="predicted"/>
<protein>
    <submittedName>
        <fullName evidence="1">Uncharacterized protein</fullName>
    </submittedName>
</protein>
<name>A0A6J5L6T7_9CAUD</name>
<evidence type="ECO:0000313" key="1">
    <source>
        <dbReference type="EMBL" id="CAB4129006.1"/>
    </source>
</evidence>
<organism evidence="1">
    <name type="scientific">uncultured Caudovirales phage</name>
    <dbReference type="NCBI Taxonomy" id="2100421"/>
    <lineage>
        <taxon>Viruses</taxon>
        <taxon>Duplodnaviria</taxon>
        <taxon>Heunggongvirae</taxon>
        <taxon>Uroviricota</taxon>
        <taxon>Caudoviricetes</taxon>
        <taxon>Peduoviridae</taxon>
        <taxon>Maltschvirus</taxon>
        <taxon>Maltschvirus maltsch</taxon>
    </lineage>
</organism>